<sequence>MDVASYRKEFTVEQLIKANIMKQKNQQTPIKDMEDRITKVENEKDNAADNQAQTKDSASEKNNLTECRKAKKSRYRTTFTAFQLQEMERAFEKAPYPDVFAREELAMRIGLSEARVQVWFQNRRAKWRKRESPRKPMNYQSSPYSPFSQSQYLNTALSGINYNPLEKFSLMTSQYDSTPGVASAFQPRFSPYMQFTGYPMTAPFSPGPYPISTTTNIQDHMMQNLQDRNSNCQISQNATLTDDVTIDNKKLNRPI</sequence>
<accession>A0A8J1Y3J5</accession>
<keyword evidence="3 5" id="KW-0371">Homeobox</keyword>
<dbReference type="GO" id="GO:0000981">
    <property type="term" value="F:DNA-binding transcription factor activity, RNA polymerase II-specific"/>
    <property type="evidence" value="ECO:0007669"/>
    <property type="project" value="InterPro"/>
</dbReference>
<keyword evidence="2 5" id="KW-0238">DNA-binding</keyword>
<evidence type="ECO:0000256" key="4">
    <source>
        <dbReference type="ARBA" id="ARBA00023242"/>
    </source>
</evidence>
<evidence type="ECO:0000256" key="2">
    <source>
        <dbReference type="ARBA" id="ARBA00023125"/>
    </source>
</evidence>
<reference evidence="8" key="1">
    <citation type="submission" date="2022-03" db="EMBL/GenBank/DDBJ databases">
        <authorList>
            <person name="Martin C."/>
        </authorList>
    </citation>
    <scope>NUCLEOTIDE SEQUENCE</scope>
</reference>
<dbReference type="PROSITE" id="PS00027">
    <property type="entry name" value="HOMEOBOX_1"/>
    <property type="match status" value="1"/>
</dbReference>
<dbReference type="AlphaFoldDB" id="A0A8J1Y3J5"/>
<feature type="compositionally biased region" description="Polar residues" evidence="7">
    <location>
        <begin position="48"/>
        <end position="65"/>
    </location>
</feature>
<evidence type="ECO:0000256" key="3">
    <source>
        <dbReference type="ARBA" id="ARBA00023155"/>
    </source>
</evidence>
<dbReference type="SUPFAM" id="SSF46689">
    <property type="entry name" value="Homeodomain-like"/>
    <property type="match status" value="1"/>
</dbReference>
<comment type="caution">
    <text evidence="8">The sequence shown here is derived from an EMBL/GenBank/DDBJ whole genome shotgun (WGS) entry which is preliminary data.</text>
</comment>
<dbReference type="InterPro" id="IPR050649">
    <property type="entry name" value="Paired_Homeobox_TFs"/>
</dbReference>
<dbReference type="SMART" id="SM00389">
    <property type="entry name" value="HOX"/>
    <property type="match status" value="1"/>
</dbReference>
<name>A0A8J1Y3J5_OWEFU</name>
<dbReference type="Pfam" id="PF00046">
    <property type="entry name" value="Homeodomain"/>
    <property type="match status" value="1"/>
</dbReference>
<evidence type="ECO:0000256" key="6">
    <source>
        <dbReference type="RuleBase" id="RU000682"/>
    </source>
</evidence>
<dbReference type="PRINTS" id="PR00031">
    <property type="entry name" value="HTHREPRESSR"/>
</dbReference>
<dbReference type="Proteomes" id="UP000749559">
    <property type="component" value="Unassembled WGS sequence"/>
</dbReference>
<dbReference type="FunFam" id="1.10.10.60:FF:000679">
    <property type="entry name" value="Homeobox protein aristaless"/>
    <property type="match status" value="1"/>
</dbReference>
<dbReference type="Gene3D" id="1.10.10.60">
    <property type="entry name" value="Homeodomain-like"/>
    <property type="match status" value="1"/>
</dbReference>
<dbReference type="InterPro" id="IPR000047">
    <property type="entry name" value="HTH_motif"/>
</dbReference>
<dbReference type="InterPro" id="IPR017970">
    <property type="entry name" value="Homeobox_CS"/>
</dbReference>
<protein>
    <submittedName>
        <fullName evidence="8">Uncharacterized protein</fullName>
    </submittedName>
</protein>
<evidence type="ECO:0000313" key="9">
    <source>
        <dbReference type="Proteomes" id="UP000749559"/>
    </source>
</evidence>
<dbReference type="InterPro" id="IPR001356">
    <property type="entry name" value="HD"/>
</dbReference>
<feature type="DNA-binding region" description="Homeobox" evidence="5">
    <location>
        <begin position="72"/>
        <end position="131"/>
    </location>
</feature>
<dbReference type="GO" id="GO:0000977">
    <property type="term" value="F:RNA polymerase II transcription regulatory region sequence-specific DNA binding"/>
    <property type="evidence" value="ECO:0007669"/>
    <property type="project" value="TreeGrafter"/>
</dbReference>
<keyword evidence="4 5" id="KW-0539">Nucleus</keyword>
<evidence type="ECO:0000256" key="5">
    <source>
        <dbReference type="PROSITE-ProRule" id="PRU00108"/>
    </source>
</evidence>
<evidence type="ECO:0000313" key="8">
    <source>
        <dbReference type="EMBL" id="CAH1781687.1"/>
    </source>
</evidence>
<dbReference type="PANTHER" id="PTHR24329:SF543">
    <property type="entry name" value="FI01017P-RELATED"/>
    <property type="match status" value="1"/>
</dbReference>
<keyword evidence="9" id="KW-1185">Reference proteome</keyword>
<proteinExistence type="predicted"/>
<dbReference type="OrthoDB" id="6159439at2759"/>
<dbReference type="PROSITE" id="PS50071">
    <property type="entry name" value="HOMEOBOX_2"/>
    <property type="match status" value="1"/>
</dbReference>
<dbReference type="PANTHER" id="PTHR24329">
    <property type="entry name" value="HOMEOBOX PROTEIN ARISTALESS"/>
    <property type="match status" value="1"/>
</dbReference>
<dbReference type="GO" id="GO:0005634">
    <property type="term" value="C:nucleus"/>
    <property type="evidence" value="ECO:0007669"/>
    <property type="project" value="UniProtKB-SubCell"/>
</dbReference>
<comment type="subcellular location">
    <subcellularLocation>
        <location evidence="1 5 6">Nucleus</location>
    </subcellularLocation>
</comment>
<feature type="region of interest" description="Disordered" evidence="7">
    <location>
        <begin position="42"/>
        <end position="65"/>
    </location>
</feature>
<evidence type="ECO:0000256" key="1">
    <source>
        <dbReference type="ARBA" id="ARBA00004123"/>
    </source>
</evidence>
<evidence type="ECO:0000256" key="7">
    <source>
        <dbReference type="SAM" id="MobiDB-lite"/>
    </source>
</evidence>
<dbReference type="EMBL" id="CAIIXF020000004">
    <property type="protein sequence ID" value="CAH1781687.1"/>
    <property type="molecule type" value="Genomic_DNA"/>
</dbReference>
<gene>
    <name evidence="8" type="ORF">OFUS_LOCUS8239</name>
</gene>
<organism evidence="8 9">
    <name type="scientific">Owenia fusiformis</name>
    <name type="common">Polychaete worm</name>
    <dbReference type="NCBI Taxonomy" id="6347"/>
    <lineage>
        <taxon>Eukaryota</taxon>
        <taxon>Metazoa</taxon>
        <taxon>Spiralia</taxon>
        <taxon>Lophotrochozoa</taxon>
        <taxon>Annelida</taxon>
        <taxon>Polychaeta</taxon>
        <taxon>Sedentaria</taxon>
        <taxon>Canalipalpata</taxon>
        <taxon>Sabellida</taxon>
        <taxon>Oweniida</taxon>
        <taxon>Oweniidae</taxon>
        <taxon>Owenia</taxon>
    </lineage>
</organism>
<dbReference type="InterPro" id="IPR009057">
    <property type="entry name" value="Homeodomain-like_sf"/>
</dbReference>
<dbReference type="CDD" id="cd00086">
    <property type="entry name" value="homeodomain"/>
    <property type="match status" value="1"/>
</dbReference>